<evidence type="ECO:0000313" key="2">
    <source>
        <dbReference type="EMBL" id="MVO79397.1"/>
    </source>
</evidence>
<evidence type="ECO:0000313" key="3">
    <source>
        <dbReference type="Proteomes" id="UP000441389"/>
    </source>
</evidence>
<comment type="caution">
    <text evidence="2">The sequence shown here is derived from an EMBL/GenBank/DDBJ whole genome shotgun (WGS) entry which is preliminary data.</text>
</comment>
<accession>A0A6I4J4V6</accession>
<gene>
    <name evidence="2" type="ORF">GON01_15795</name>
</gene>
<dbReference type="EMBL" id="WQMS01000020">
    <property type="protein sequence ID" value="MVO79397.1"/>
    <property type="molecule type" value="Genomic_DNA"/>
</dbReference>
<dbReference type="Pfam" id="PF07589">
    <property type="entry name" value="PEP-CTERM"/>
    <property type="match status" value="1"/>
</dbReference>
<evidence type="ECO:0000259" key="1">
    <source>
        <dbReference type="Pfam" id="PF07589"/>
    </source>
</evidence>
<sequence length="121" mass="12677">MPTVTRNLVGSSLASGSAYVFDPNMVLAPNTKYYLYADQPMVITGNGVSSLPGSEFSRNSRVNPFGSFEPDLTGADANFALRGTAVVAVPEPAAWAMMLIGFGTIGAGMRSRRKSTAPTLA</sequence>
<dbReference type="AlphaFoldDB" id="A0A6I4J4V6"/>
<name>A0A6I4J4V6_9SPHN</name>
<protein>
    <submittedName>
        <fullName evidence="2">PEPxxWA-CTERM sorting domain-containing protein</fullName>
    </submittedName>
</protein>
<keyword evidence="3" id="KW-1185">Reference proteome</keyword>
<dbReference type="Proteomes" id="UP000441389">
    <property type="component" value="Unassembled WGS sequence"/>
</dbReference>
<feature type="domain" description="Ice-binding protein C-terminal" evidence="1">
    <location>
        <begin position="88"/>
        <end position="113"/>
    </location>
</feature>
<dbReference type="NCBIfam" id="NF035944">
    <property type="entry name" value="PEPxxWA-CTERM"/>
    <property type="match status" value="1"/>
</dbReference>
<organism evidence="2 3">
    <name type="scientific">Sphingomonas horti</name>
    <dbReference type="NCBI Taxonomy" id="2682842"/>
    <lineage>
        <taxon>Bacteria</taxon>
        <taxon>Pseudomonadati</taxon>
        <taxon>Pseudomonadota</taxon>
        <taxon>Alphaproteobacteria</taxon>
        <taxon>Sphingomonadales</taxon>
        <taxon>Sphingomonadaceae</taxon>
        <taxon>Sphingomonas</taxon>
    </lineage>
</organism>
<dbReference type="NCBIfam" id="TIGR02595">
    <property type="entry name" value="PEP_CTERM"/>
    <property type="match status" value="1"/>
</dbReference>
<proteinExistence type="predicted"/>
<reference evidence="2 3" key="1">
    <citation type="submission" date="2019-12" db="EMBL/GenBank/DDBJ databases">
        <authorList>
            <person name="Huq M.A."/>
        </authorList>
    </citation>
    <scope>NUCLEOTIDE SEQUENCE [LARGE SCALE GENOMIC DNA]</scope>
    <source>
        <strain evidence="2 3">MAH-20</strain>
    </source>
</reference>
<dbReference type="InterPro" id="IPR013424">
    <property type="entry name" value="Ice-binding_C"/>
</dbReference>